<organism evidence="14">
    <name type="scientific">uncultured Eubacteriales bacterium</name>
    <dbReference type="NCBI Taxonomy" id="172733"/>
    <lineage>
        <taxon>Bacteria</taxon>
        <taxon>Bacillati</taxon>
        <taxon>Bacillota</taxon>
        <taxon>Clostridia</taxon>
        <taxon>Eubacteriales</taxon>
        <taxon>environmental samples</taxon>
    </lineage>
</organism>
<feature type="binding site" evidence="12">
    <location>
        <position position="179"/>
    </location>
    <ligand>
        <name>Mg(2+)</name>
        <dbReference type="ChEBI" id="CHEBI:18420"/>
    </ligand>
</feature>
<feature type="binding site" evidence="11">
    <location>
        <begin position="124"/>
        <end position="128"/>
    </location>
    <ligand>
        <name>substrate</name>
    </ligand>
</feature>
<evidence type="ECO:0000256" key="6">
    <source>
        <dbReference type="ARBA" id="ARBA00023277"/>
    </source>
</evidence>
<dbReference type="EC" id="5.4.2.6" evidence="8"/>
<dbReference type="Gene3D" id="3.40.50.1000">
    <property type="entry name" value="HAD superfamily/HAD-like"/>
    <property type="match status" value="1"/>
</dbReference>
<dbReference type="PANTHER" id="PTHR46193:SF18">
    <property type="entry name" value="HEXITOL PHOSPHATASE B"/>
    <property type="match status" value="1"/>
</dbReference>
<protein>
    <recommendedName>
        <fullName evidence="9">Beta-phosphoglucomutase</fullName>
        <ecNumber evidence="8">5.4.2.6</ecNumber>
    </recommendedName>
</protein>
<keyword evidence="4 12" id="KW-0460">Magnesium</keyword>
<dbReference type="InterPro" id="IPR051600">
    <property type="entry name" value="Beta-PGM-like"/>
</dbReference>
<dbReference type="SUPFAM" id="SSF56784">
    <property type="entry name" value="HAD-like"/>
    <property type="match status" value="1"/>
</dbReference>
<dbReference type="PANTHER" id="PTHR46193">
    <property type="entry name" value="6-PHOSPHOGLUCONATE PHOSPHATASE"/>
    <property type="match status" value="1"/>
</dbReference>
<feature type="binding site" evidence="11">
    <location>
        <begin position="19"/>
        <end position="21"/>
    </location>
    <ligand>
        <name>substrate</name>
    </ligand>
</feature>
<dbReference type="Pfam" id="PF00702">
    <property type="entry name" value="Hydrolase"/>
    <property type="match status" value="1"/>
</dbReference>
<feature type="binding site" evidence="12">
    <location>
        <position position="19"/>
    </location>
    <ligand>
        <name>Mg(2+)</name>
        <dbReference type="ChEBI" id="CHEBI:18420"/>
    </ligand>
</feature>
<proteinExistence type="inferred from homology"/>
<keyword evidence="2" id="KW-0597">Phosphoprotein</keyword>
<dbReference type="NCBIfam" id="TIGR01990">
    <property type="entry name" value="bPGM"/>
    <property type="match status" value="1"/>
</dbReference>
<evidence type="ECO:0000256" key="10">
    <source>
        <dbReference type="PIRSR" id="PIRSR610972-1"/>
    </source>
</evidence>
<evidence type="ECO:0000256" key="9">
    <source>
        <dbReference type="ARBA" id="ARBA00044991"/>
    </source>
</evidence>
<evidence type="ECO:0000256" key="1">
    <source>
        <dbReference type="ARBA" id="ARBA00006171"/>
    </source>
</evidence>
<keyword evidence="3 12" id="KW-0479">Metal-binding</keyword>
<feature type="binding site" evidence="11">
    <location>
        <position position="62"/>
    </location>
    <ligand>
        <name>substrate</name>
    </ligand>
</feature>
<evidence type="ECO:0000313" key="14">
    <source>
        <dbReference type="EMBL" id="SBW02220.1"/>
    </source>
</evidence>
<evidence type="ECO:0000256" key="4">
    <source>
        <dbReference type="ARBA" id="ARBA00022842"/>
    </source>
</evidence>
<name>A0A212JS02_9FIRM</name>
<dbReference type="GO" id="GO:0008801">
    <property type="term" value="F:beta-phosphoglucomutase activity"/>
    <property type="evidence" value="ECO:0007669"/>
    <property type="project" value="UniProtKB-EC"/>
</dbReference>
<feature type="binding site" evidence="11">
    <location>
        <begin position="54"/>
        <end position="59"/>
    </location>
    <ligand>
        <name>substrate</name>
    </ligand>
</feature>
<evidence type="ECO:0000256" key="3">
    <source>
        <dbReference type="ARBA" id="ARBA00022723"/>
    </source>
</evidence>
<evidence type="ECO:0000256" key="12">
    <source>
        <dbReference type="PIRSR" id="PIRSR610972-3"/>
    </source>
</evidence>
<feature type="binding site" evidence="12">
    <location>
        <position position="180"/>
    </location>
    <ligand>
        <name>Mg(2+)</name>
        <dbReference type="ChEBI" id="CHEBI:18420"/>
    </ligand>
</feature>
<dbReference type="Gene3D" id="1.10.150.240">
    <property type="entry name" value="Putative phosphatase, domain 2"/>
    <property type="match status" value="1"/>
</dbReference>
<dbReference type="NCBIfam" id="TIGR02009">
    <property type="entry name" value="PGMB-YQAB-SF"/>
    <property type="match status" value="1"/>
</dbReference>
<reference evidence="14" key="1">
    <citation type="submission" date="2016-04" db="EMBL/GenBank/DDBJ databases">
        <authorList>
            <person name="Evans L.H."/>
            <person name="Alamgir A."/>
            <person name="Owens N."/>
            <person name="Weber N.D."/>
            <person name="Virtaneva K."/>
            <person name="Barbian K."/>
            <person name="Babar A."/>
            <person name="Rosenke K."/>
        </authorList>
    </citation>
    <scope>NUCLEOTIDE SEQUENCE</scope>
    <source>
        <strain evidence="14">86</strain>
    </source>
</reference>
<dbReference type="InterPro" id="IPR036412">
    <property type="entry name" value="HAD-like_sf"/>
</dbReference>
<dbReference type="InterPro" id="IPR023214">
    <property type="entry name" value="HAD_sf"/>
</dbReference>
<feature type="active site" description="Nucleophile" evidence="10">
    <location>
        <position position="19"/>
    </location>
</feature>
<keyword evidence="5 14" id="KW-0413">Isomerase</keyword>
<feature type="active site" description="Proton donor/acceptor" evidence="10">
    <location>
        <position position="21"/>
    </location>
</feature>
<comment type="cofactor">
    <cofactor evidence="12">
        <name>Mg(2+)</name>
        <dbReference type="ChEBI" id="CHEBI:18420"/>
    </cofactor>
    <text evidence="12">Binds 2 magnesium ions per subunit.</text>
</comment>
<dbReference type="InterPro" id="IPR010976">
    <property type="entry name" value="B-phosphoglucomutase_hydrolase"/>
</dbReference>
<dbReference type="PRINTS" id="PR00413">
    <property type="entry name" value="HADHALOGNASE"/>
</dbReference>
<dbReference type="AlphaFoldDB" id="A0A212JS02"/>
<dbReference type="GO" id="GO:0000287">
    <property type="term" value="F:magnesium ion binding"/>
    <property type="evidence" value="ECO:0007669"/>
    <property type="project" value="InterPro"/>
</dbReference>
<accession>A0A212JS02</accession>
<sequence>MPDYEEEIRMNEYKGLLFDLDGVIVDTAKYHYLAWKSLADELGIPFTEQDNERLKGVSRMASFEIVLEIGGRKMSEAEKELNCTKKNELYVSYIKRLTVDEILPGVRDFLTGARAAGYKIALGSASKNSSLILDRLGIAGLFDALVDGTKVSKAKPDPEVFLRGAQELGLTPEACVVFEDAAAGVQAAHNAGMKAVGIGSPNILGQADLVVPGFAGMTAAGLLARLS</sequence>
<gene>
    <name evidence="14" type="primary">yvdM</name>
    <name evidence="14" type="ORF">KL86CLO1_11612</name>
</gene>
<dbReference type="InterPro" id="IPR010972">
    <property type="entry name" value="Beta-PGM"/>
</dbReference>
<dbReference type="SFLD" id="SFLDS00003">
    <property type="entry name" value="Haloacid_Dehalogenase"/>
    <property type="match status" value="1"/>
</dbReference>
<dbReference type="InterPro" id="IPR023198">
    <property type="entry name" value="PGP-like_dom2"/>
</dbReference>
<feature type="binding site" evidence="11">
    <location>
        <position position="35"/>
    </location>
    <ligand>
        <name>substrate</name>
    </ligand>
</feature>
<comment type="catalytic activity">
    <reaction evidence="7">
        <text>beta-D-glucose 1-phosphate = beta-D-glucose 6-phosphate</text>
        <dbReference type="Rhea" id="RHEA:20113"/>
        <dbReference type="ChEBI" id="CHEBI:57684"/>
        <dbReference type="ChEBI" id="CHEBI:58247"/>
        <dbReference type="EC" id="5.4.2.6"/>
    </reaction>
</comment>
<dbReference type="CDD" id="cd02598">
    <property type="entry name" value="HAD_BPGM"/>
    <property type="match status" value="1"/>
</dbReference>
<dbReference type="NCBIfam" id="TIGR01509">
    <property type="entry name" value="HAD-SF-IA-v3"/>
    <property type="match status" value="1"/>
</dbReference>
<dbReference type="SFLD" id="SFLDG01129">
    <property type="entry name" value="C1.5:_HAD__Beta-PGM__Phosphata"/>
    <property type="match status" value="1"/>
</dbReference>
<feature type="binding site" evidence="11">
    <location>
        <position position="155"/>
    </location>
    <ligand>
        <name>substrate</name>
    </ligand>
</feature>
<feature type="site" description="Important for catalytic activity and assists the phosphoryl transfer reaction to Asp8 by balancing charge and orienting the reacting groups" evidence="13">
    <location>
        <position position="155"/>
    </location>
</feature>
<dbReference type="GO" id="GO:0005975">
    <property type="term" value="P:carbohydrate metabolic process"/>
    <property type="evidence" value="ECO:0007669"/>
    <property type="project" value="InterPro"/>
</dbReference>
<evidence type="ECO:0000256" key="13">
    <source>
        <dbReference type="PIRSR" id="PIRSR610972-4"/>
    </source>
</evidence>
<feature type="binding site" evidence="12">
    <location>
        <position position="21"/>
    </location>
    <ligand>
        <name>Mg(2+)</name>
        <dbReference type="ChEBI" id="CHEBI:18420"/>
    </ligand>
</feature>
<dbReference type="InterPro" id="IPR006439">
    <property type="entry name" value="HAD-SF_hydro_IA"/>
</dbReference>
<feature type="binding site" evidence="11">
    <location>
        <position position="86"/>
    </location>
    <ligand>
        <name>substrate</name>
    </ligand>
</feature>
<evidence type="ECO:0000256" key="5">
    <source>
        <dbReference type="ARBA" id="ARBA00023235"/>
    </source>
</evidence>
<evidence type="ECO:0000256" key="8">
    <source>
        <dbReference type="ARBA" id="ARBA00044968"/>
    </source>
</evidence>
<keyword evidence="6" id="KW-0119">Carbohydrate metabolism</keyword>
<dbReference type="SFLD" id="SFLDG01135">
    <property type="entry name" value="C1.5.6:_HAD__Beta-PGM__Phospha"/>
    <property type="match status" value="1"/>
</dbReference>
<comment type="similarity">
    <text evidence="1">Belongs to the HAD-like hydrolase superfamily. CbbY/CbbZ/Gph/YieH family.</text>
</comment>
<dbReference type="EMBL" id="FLUN01000001">
    <property type="protein sequence ID" value="SBW02220.1"/>
    <property type="molecule type" value="Genomic_DNA"/>
</dbReference>
<evidence type="ECO:0000256" key="7">
    <source>
        <dbReference type="ARBA" id="ARBA00044926"/>
    </source>
</evidence>
<feature type="site" description="Important for catalytic activity and assists the phosphoryl transfer reaction to Asp8 by balancing charge and orienting the reacting groups" evidence="13">
    <location>
        <position position="124"/>
    </location>
</feature>
<evidence type="ECO:0000256" key="2">
    <source>
        <dbReference type="ARBA" id="ARBA00022553"/>
    </source>
</evidence>
<evidence type="ECO:0000256" key="11">
    <source>
        <dbReference type="PIRSR" id="PIRSR610972-2"/>
    </source>
</evidence>